<dbReference type="InterPro" id="IPR050741">
    <property type="entry name" value="Acyl-CoA_dehydrogenase"/>
</dbReference>
<dbReference type="Gene3D" id="3.10.120.10">
    <property type="entry name" value="Cytochrome b5-like heme/steroid binding domain"/>
    <property type="match status" value="1"/>
</dbReference>
<dbReference type="PROSITE" id="PS00072">
    <property type="entry name" value="ACYL_COA_DH_1"/>
    <property type="match status" value="1"/>
</dbReference>
<dbReference type="InterPro" id="IPR013786">
    <property type="entry name" value="AcylCoA_DH/ox_N"/>
</dbReference>
<keyword evidence="3" id="KW-0285">Flavoprotein</keyword>
<dbReference type="OMA" id="EQPVMRQ"/>
<dbReference type="PANTHER" id="PTHR48083">
    <property type="entry name" value="MEDIUM-CHAIN SPECIFIC ACYL-COA DEHYDROGENASE, MITOCHONDRIAL-RELATED"/>
    <property type="match status" value="1"/>
</dbReference>
<dbReference type="InterPro" id="IPR036400">
    <property type="entry name" value="Cyt_B5-like_heme/steroid_sf"/>
</dbReference>
<dbReference type="VEuPathDB" id="FungiDB:CCM_03651"/>
<evidence type="ECO:0000256" key="4">
    <source>
        <dbReference type="ARBA" id="ARBA00022827"/>
    </source>
</evidence>
<dbReference type="InterPro" id="IPR036250">
    <property type="entry name" value="AcylCo_DH-like_C"/>
</dbReference>
<dbReference type="InterPro" id="IPR006089">
    <property type="entry name" value="Acyl-CoA_DH_CS"/>
</dbReference>
<dbReference type="AlphaFoldDB" id="G3JFP8"/>
<evidence type="ECO:0000256" key="5">
    <source>
        <dbReference type="ARBA" id="ARBA00023002"/>
    </source>
</evidence>
<feature type="domain" description="Cytochrome b5 heme-binding" evidence="6">
    <location>
        <begin position="60"/>
        <end position="127"/>
    </location>
</feature>
<dbReference type="Gene3D" id="1.10.540.10">
    <property type="entry name" value="Acyl-CoA dehydrogenase/oxidase, N-terminal domain"/>
    <property type="match status" value="1"/>
</dbReference>
<dbReference type="GeneID" id="18165677"/>
<dbReference type="Pfam" id="PF02771">
    <property type="entry name" value="Acyl-CoA_dh_N"/>
    <property type="match status" value="1"/>
</dbReference>
<dbReference type="SUPFAM" id="SSF56645">
    <property type="entry name" value="Acyl-CoA dehydrogenase NM domain-like"/>
    <property type="match status" value="1"/>
</dbReference>
<dbReference type="SUPFAM" id="SSF47203">
    <property type="entry name" value="Acyl-CoA dehydrogenase C-terminal domain-like"/>
    <property type="match status" value="1"/>
</dbReference>
<dbReference type="Gene3D" id="2.40.110.10">
    <property type="entry name" value="Butyryl-CoA Dehydrogenase, subunit A, domain 2"/>
    <property type="match status" value="1"/>
</dbReference>
<dbReference type="Pfam" id="PF02770">
    <property type="entry name" value="Acyl-CoA_dh_M"/>
    <property type="match status" value="1"/>
</dbReference>
<dbReference type="InterPro" id="IPR037069">
    <property type="entry name" value="AcylCoA_DH/ox_N_sf"/>
</dbReference>
<accession>G3JFP8</accession>
<dbReference type="Pfam" id="PF00173">
    <property type="entry name" value="Cyt-b5"/>
    <property type="match status" value="1"/>
</dbReference>
<dbReference type="GO" id="GO:0033539">
    <property type="term" value="P:fatty acid beta-oxidation using acyl-CoA dehydrogenase"/>
    <property type="evidence" value="ECO:0007669"/>
    <property type="project" value="TreeGrafter"/>
</dbReference>
<reference evidence="7 8" key="1">
    <citation type="journal article" date="2011" name="Genome Biol.">
        <title>Genome sequence of the insect pathogenic fungus Cordyceps militaris, a valued traditional Chinese medicine.</title>
        <authorList>
            <person name="Zheng P."/>
            <person name="Xia Y."/>
            <person name="Xiao G."/>
            <person name="Xiong C."/>
            <person name="Hu X."/>
            <person name="Zhang S."/>
            <person name="Zheng H."/>
            <person name="Huang Y."/>
            <person name="Zhou Y."/>
            <person name="Wang S."/>
            <person name="Zhao G.P."/>
            <person name="Liu X."/>
            <person name="St Leger R.J."/>
            <person name="Wang C."/>
        </authorList>
    </citation>
    <scope>NUCLEOTIDE SEQUENCE [LARGE SCALE GENOMIC DNA]</scope>
    <source>
        <strain evidence="7 8">CM01</strain>
    </source>
</reference>
<evidence type="ECO:0000256" key="3">
    <source>
        <dbReference type="ARBA" id="ARBA00022630"/>
    </source>
</evidence>
<dbReference type="STRING" id="983644.G3JFP8"/>
<comment type="similarity">
    <text evidence="2">Belongs to the acyl-CoA dehydrogenase family.</text>
</comment>
<dbReference type="PANTHER" id="PTHR48083:SF28">
    <property type="entry name" value="ACYL-COA DEHYDROGENASE FAMILY PROTEIN (AFU_ORTHOLOGUE AFUA_6G10880)-RELATED"/>
    <property type="match status" value="1"/>
</dbReference>
<evidence type="ECO:0000259" key="6">
    <source>
        <dbReference type="PROSITE" id="PS50255"/>
    </source>
</evidence>
<evidence type="ECO:0000256" key="1">
    <source>
        <dbReference type="ARBA" id="ARBA00001974"/>
    </source>
</evidence>
<dbReference type="GO" id="GO:0050660">
    <property type="term" value="F:flavin adenine dinucleotide binding"/>
    <property type="evidence" value="ECO:0007669"/>
    <property type="project" value="InterPro"/>
</dbReference>
<dbReference type="KEGG" id="cmt:CCM_03651"/>
<dbReference type="Gene3D" id="1.20.140.10">
    <property type="entry name" value="Butyryl-CoA Dehydrogenase, subunit A, domain 3"/>
    <property type="match status" value="1"/>
</dbReference>
<dbReference type="SUPFAM" id="SSF55856">
    <property type="entry name" value="Cytochrome b5-like heme/steroid binding domain"/>
    <property type="match status" value="1"/>
</dbReference>
<dbReference type="OrthoDB" id="2588832at2759"/>
<evidence type="ECO:0000313" key="7">
    <source>
        <dbReference type="EMBL" id="EGX92281.1"/>
    </source>
</evidence>
<evidence type="ECO:0000313" key="8">
    <source>
        <dbReference type="Proteomes" id="UP000001610"/>
    </source>
</evidence>
<dbReference type="PROSITE" id="PS50255">
    <property type="entry name" value="CYTOCHROME_B5_2"/>
    <property type="match status" value="1"/>
</dbReference>
<dbReference type="InterPro" id="IPR006091">
    <property type="entry name" value="Acyl-CoA_Oxase/DH_mid-dom"/>
</dbReference>
<comment type="cofactor">
    <cofactor evidence="1">
        <name>FAD</name>
        <dbReference type="ChEBI" id="CHEBI:57692"/>
    </cofactor>
</comment>
<evidence type="ECO:0000256" key="2">
    <source>
        <dbReference type="ARBA" id="ARBA00009347"/>
    </source>
</evidence>
<gene>
    <name evidence="7" type="ORF">CCM_03651</name>
</gene>
<dbReference type="GO" id="GO:0005737">
    <property type="term" value="C:cytoplasm"/>
    <property type="evidence" value="ECO:0007669"/>
    <property type="project" value="TreeGrafter"/>
</dbReference>
<dbReference type="InterPro" id="IPR009100">
    <property type="entry name" value="AcylCoA_DH/oxidase_NM_dom_sf"/>
</dbReference>
<dbReference type="eggNOG" id="KOG0137">
    <property type="taxonomic scope" value="Eukaryota"/>
</dbReference>
<dbReference type="InterPro" id="IPR046373">
    <property type="entry name" value="Acyl-CoA_Oxase/DH_mid-dom_sf"/>
</dbReference>
<keyword evidence="4" id="KW-0274">FAD</keyword>
<dbReference type="Pfam" id="PF00441">
    <property type="entry name" value="Acyl-CoA_dh_1"/>
    <property type="match status" value="1"/>
</dbReference>
<dbReference type="Proteomes" id="UP000001610">
    <property type="component" value="Unassembled WGS sequence"/>
</dbReference>
<keyword evidence="8" id="KW-1185">Reference proteome</keyword>
<organism evidence="7 8">
    <name type="scientific">Cordyceps militaris (strain CM01)</name>
    <name type="common">Caterpillar fungus</name>
    <dbReference type="NCBI Taxonomy" id="983644"/>
    <lineage>
        <taxon>Eukaryota</taxon>
        <taxon>Fungi</taxon>
        <taxon>Dikarya</taxon>
        <taxon>Ascomycota</taxon>
        <taxon>Pezizomycotina</taxon>
        <taxon>Sordariomycetes</taxon>
        <taxon>Hypocreomycetidae</taxon>
        <taxon>Hypocreales</taxon>
        <taxon>Cordycipitaceae</taxon>
        <taxon>Cordyceps</taxon>
    </lineage>
</organism>
<dbReference type="HOGENOM" id="CLU_018204_4_4_1"/>
<keyword evidence="5" id="KW-0560">Oxidoreductase</keyword>
<dbReference type="SMART" id="SM01117">
    <property type="entry name" value="Cyt-b5"/>
    <property type="match status" value="1"/>
</dbReference>
<protein>
    <submittedName>
        <fullName evidence="7">Acyl-CoA dehydrogenase family protein</fullName>
    </submittedName>
</protein>
<sequence>MRRLFGLHFLPKSACLPTLFFPSHPPVNTSGLASRPSSQEALSRQSLLPFLVPPVTSQPHSNGPPSRDLFPRGRAIVYDLTDFAMAHPGGEAVLLQVAGQDATTSFYNLHRQEVLQKYSDLAIGTVKGETPQVVVPQPGDLSPIPYAEPLWLTPAFHTPYYNDSHRALQKAARVFVDEHLIPEAQECETTGRYISQAMIDRMAREGILHMRLGPGKHMHGVSLFGGVMQGDKFDYFHDLIIGQEFSRTMQRGFQDGNMAGMTIGLTCVLNFAHDEAWKKKIADEVFSGKKKLCLAITEAFAGSDVAGLRTTAEKTPDGKHYIVNGTKKWITNGCWSDYFVTGVRTGKHLSVLLIPRGEGVETKPIKTSYSPAAGTAYVTFDNVKVPVENLLGEENKGIHVILSNFNHERWMMCTATVRSIRTIVEECLKWSNQRLVFGQRLIDQAVIRHRLAKMIALVESHQAWLESITYQMCHMPYKQQAQHLAGPIGLLKMSCTRAAHEVADESVQIWGGRGLTQTGMGKHIEIFNRTYKFDSILGGSEEILGDLGVRQAMRNFPKSML</sequence>
<dbReference type="GO" id="GO:0003995">
    <property type="term" value="F:acyl-CoA dehydrogenase activity"/>
    <property type="evidence" value="ECO:0007669"/>
    <property type="project" value="InterPro"/>
</dbReference>
<name>G3JFP8_CORMM</name>
<dbReference type="InterPro" id="IPR001199">
    <property type="entry name" value="Cyt_B5-like_heme/steroid-bd"/>
</dbReference>
<dbReference type="EMBL" id="JH126401">
    <property type="protein sequence ID" value="EGX92281.1"/>
    <property type="molecule type" value="Genomic_DNA"/>
</dbReference>
<proteinExistence type="inferred from homology"/>
<dbReference type="InterPro" id="IPR009075">
    <property type="entry name" value="AcylCo_DH/oxidase_C"/>
</dbReference>
<dbReference type="RefSeq" id="XP_006668865.1">
    <property type="nucleotide sequence ID" value="XM_006668802.1"/>
</dbReference>
<dbReference type="InParanoid" id="G3JFP8"/>